<gene>
    <name evidence="1" type="ORF">OEZ85_012061</name>
</gene>
<protein>
    <submittedName>
        <fullName evidence="1">Uncharacterized protein</fullName>
    </submittedName>
</protein>
<sequence>MLLCPRVGLTSKHSSSLGLNGSLLQVVMAQRAAAAGQGLSSSSSSSSKAAEQVQYFDVVEYAPPQQPQAGPTRLGVVQEVAGGSVLVAPLVEEVANPGIWVADDAADEQEVPVINVLQIVEHVFSQMQDTEHNPHGEHAHDVWQVIGPLPARVFKG</sequence>
<evidence type="ECO:0000313" key="1">
    <source>
        <dbReference type="EMBL" id="WIA11979.1"/>
    </source>
</evidence>
<dbReference type="Proteomes" id="UP001244341">
    <property type="component" value="Chromosome 3b"/>
</dbReference>
<accession>A0ABY8TS88</accession>
<organism evidence="1 2">
    <name type="scientific">Tetradesmus obliquus</name>
    <name type="common">Green alga</name>
    <name type="synonym">Acutodesmus obliquus</name>
    <dbReference type="NCBI Taxonomy" id="3088"/>
    <lineage>
        <taxon>Eukaryota</taxon>
        <taxon>Viridiplantae</taxon>
        <taxon>Chlorophyta</taxon>
        <taxon>core chlorophytes</taxon>
        <taxon>Chlorophyceae</taxon>
        <taxon>CS clade</taxon>
        <taxon>Sphaeropleales</taxon>
        <taxon>Scenedesmaceae</taxon>
        <taxon>Tetradesmus</taxon>
    </lineage>
</organism>
<dbReference type="EMBL" id="CP126210">
    <property type="protein sequence ID" value="WIA11979.1"/>
    <property type="molecule type" value="Genomic_DNA"/>
</dbReference>
<reference evidence="1 2" key="1">
    <citation type="submission" date="2023-05" db="EMBL/GenBank/DDBJ databases">
        <title>A 100% complete, gapless, phased diploid assembly of the Scenedesmus obliquus UTEX 3031 genome.</title>
        <authorList>
            <person name="Biondi T.C."/>
            <person name="Hanschen E.R."/>
            <person name="Kwon T."/>
            <person name="Eng W."/>
            <person name="Kruse C.P.S."/>
            <person name="Koehler S.I."/>
            <person name="Kunde Y."/>
            <person name="Gleasner C.D."/>
            <person name="You Mak K.T."/>
            <person name="Polle J."/>
            <person name="Hovde B.T."/>
            <person name="Starkenburg S.R."/>
        </authorList>
    </citation>
    <scope>NUCLEOTIDE SEQUENCE [LARGE SCALE GENOMIC DNA]</scope>
    <source>
        <strain evidence="1 2">DOE0152z</strain>
    </source>
</reference>
<evidence type="ECO:0000313" key="2">
    <source>
        <dbReference type="Proteomes" id="UP001244341"/>
    </source>
</evidence>
<name>A0ABY8TS88_TETOB</name>
<keyword evidence="2" id="KW-1185">Reference proteome</keyword>
<proteinExistence type="predicted"/>